<evidence type="ECO:0000256" key="1">
    <source>
        <dbReference type="SAM" id="MobiDB-lite"/>
    </source>
</evidence>
<organism evidence="2 3">
    <name type="scientific">Ornithinimicrobium avium</name>
    <dbReference type="NCBI Taxonomy" id="2283195"/>
    <lineage>
        <taxon>Bacteria</taxon>
        <taxon>Bacillati</taxon>
        <taxon>Actinomycetota</taxon>
        <taxon>Actinomycetes</taxon>
        <taxon>Micrococcales</taxon>
        <taxon>Ornithinimicrobiaceae</taxon>
        <taxon>Ornithinimicrobium</taxon>
    </lineage>
</organism>
<evidence type="ECO:0000313" key="3">
    <source>
        <dbReference type="Proteomes" id="UP000253790"/>
    </source>
</evidence>
<feature type="region of interest" description="Disordered" evidence="1">
    <location>
        <begin position="31"/>
        <end position="89"/>
    </location>
</feature>
<dbReference type="EMBL" id="CP031229">
    <property type="protein sequence ID" value="AXH95206.1"/>
    <property type="molecule type" value="Genomic_DNA"/>
</dbReference>
<dbReference type="AlphaFoldDB" id="A0A345NJJ8"/>
<dbReference type="KEGG" id="orn:DV701_02770"/>
<proteinExistence type="predicted"/>
<name>A0A345NJJ8_9MICO</name>
<reference evidence="2 3" key="1">
    <citation type="submission" date="2018-07" db="EMBL/GenBank/DDBJ databases">
        <title>Complete genome sequencing of Ornithinimicrobium sp. AMA3305.</title>
        <authorList>
            <person name="Bae J.-W."/>
        </authorList>
    </citation>
    <scope>NUCLEOTIDE SEQUENCE [LARGE SCALE GENOMIC DNA]</scope>
    <source>
        <strain evidence="2 3">AMA3305</strain>
    </source>
</reference>
<gene>
    <name evidence="2" type="ORF">DV701_02770</name>
</gene>
<feature type="compositionally biased region" description="Low complexity" evidence="1">
    <location>
        <begin position="47"/>
        <end position="78"/>
    </location>
</feature>
<sequence>MTIREVAAQAGVSPALVMKVAGSKEQLWALATPPSSGVSGSSGAGSAGRCTSCTTRPTSTPPGGTSASASSTASPTRGRGAGSPTRSPA</sequence>
<protein>
    <submittedName>
        <fullName evidence="2">Uncharacterized protein</fullName>
    </submittedName>
</protein>
<dbReference type="OrthoDB" id="4867607at2"/>
<keyword evidence="3" id="KW-1185">Reference proteome</keyword>
<accession>A0A345NJJ8</accession>
<evidence type="ECO:0000313" key="2">
    <source>
        <dbReference type="EMBL" id="AXH95206.1"/>
    </source>
</evidence>
<dbReference type="Gene3D" id="1.10.357.10">
    <property type="entry name" value="Tetracycline Repressor, domain 2"/>
    <property type="match status" value="1"/>
</dbReference>
<dbReference type="Proteomes" id="UP000253790">
    <property type="component" value="Chromosome"/>
</dbReference>